<dbReference type="Proteomes" id="UP000287239">
    <property type="component" value="Unassembled WGS sequence"/>
</dbReference>
<dbReference type="OrthoDB" id="9810148at2"/>
<sequence length="314" mass="35913">MGISQKQPIVFQQLAASVAKNRLTHAYLFEGEQGTGKKEMALWLSQRIFCLETSDQPCGSCHNCQRISNEEHPDVINILPDGQRIKVDQIREIKETFVKSGMESQQKVLIIHDAEKMTASAANSLLKFIEEPEGKIVIVFLTSAKGRILPTIQSRCQALHFLPLSEKNLKSELLSQGISEIDGDLLAQLTHSLDKAIEIYQEEWFNESKETVDKWLVYILENNPFSFVYVQQKIIKVFKEKEQQGLLFDMLLVYLRGVLSLTIKGQKSQQFPTKWSRQKLLKGIEETLNCRKKIEANVSFQNVCEQFTLHLLEG</sequence>
<dbReference type="InterPro" id="IPR050238">
    <property type="entry name" value="DNA_Rep/Repair_Clamp_Loader"/>
</dbReference>
<evidence type="ECO:0000313" key="2">
    <source>
        <dbReference type="Proteomes" id="UP000287239"/>
    </source>
</evidence>
<dbReference type="AlphaFoldDB" id="A0A429ZT39"/>
<dbReference type="FunFam" id="3.40.50.300:FF:001255">
    <property type="entry name" value="DNA polymerase III subunit delta"/>
    <property type="match status" value="1"/>
</dbReference>
<protein>
    <submittedName>
        <fullName evidence="1">DNA polymerase III subunit delta</fullName>
    </submittedName>
</protein>
<name>A0A429ZT39_9ENTE</name>
<dbReference type="RefSeq" id="WP_126778805.1">
    <property type="nucleotide sequence ID" value="NZ_CP177121.1"/>
</dbReference>
<dbReference type="GO" id="GO:0003887">
    <property type="term" value="F:DNA-directed DNA polymerase activity"/>
    <property type="evidence" value="ECO:0007669"/>
    <property type="project" value="InterPro"/>
</dbReference>
<dbReference type="GO" id="GO:0008408">
    <property type="term" value="F:3'-5' exonuclease activity"/>
    <property type="evidence" value="ECO:0007669"/>
    <property type="project" value="InterPro"/>
</dbReference>
<dbReference type="InterPro" id="IPR027417">
    <property type="entry name" value="P-loop_NTPase"/>
</dbReference>
<comment type="caution">
    <text evidence="1">The sequence shown here is derived from an EMBL/GenBank/DDBJ whole genome shotgun (WGS) entry which is preliminary data.</text>
</comment>
<dbReference type="Pfam" id="PF13177">
    <property type="entry name" value="DNA_pol3_delta2"/>
    <property type="match status" value="1"/>
</dbReference>
<evidence type="ECO:0000313" key="1">
    <source>
        <dbReference type="EMBL" id="RST96846.1"/>
    </source>
</evidence>
<dbReference type="NCBIfam" id="NF005972">
    <property type="entry name" value="PRK08058.1"/>
    <property type="match status" value="1"/>
</dbReference>
<reference evidence="1 2" key="1">
    <citation type="submission" date="2017-05" db="EMBL/GenBank/DDBJ databases">
        <title>Vagococcus spp. assemblies.</title>
        <authorList>
            <person name="Gulvik C.A."/>
        </authorList>
    </citation>
    <scope>NUCLEOTIDE SEQUENCE [LARGE SCALE GENOMIC DNA]</scope>
    <source>
        <strain evidence="1 2">NCFB 2777</strain>
    </source>
</reference>
<organism evidence="1 2">
    <name type="scientific">Vagococcus salmoninarum</name>
    <dbReference type="NCBI Taxonomy" id="2739"/>
    <lineage>
        <taxon>Bacteria</taxon>
        <taxon>Bacillati</taxon>
        <taxon>Bacillota</taxon>
        <taxon>Bacilli</taxon>
        <taxon>Lactobacillales</taxon>
        <taxon>Enterococcaceae</taxon>
        <taxon>Vagococcus</taxon>
    </lineage>
</organism>
<dbReference type="SUPFAM" id="SSF52540">
    <property type="entry name" value="P-loop containing nucleoside triphosphate hydrolases"/>
    <property type="match status" value="1"/>
</dbReference>
<dbReference type="Gene3D" id="3.40.50.300">
    <property type="entry name" value="P-loop containing nucleotide triphosphate hydrolases"/>
    <property type="match status" value="1"/>
</dbReference>
<dbReference type="InterPro" id="IPR004622">
    <property type="entry name" value="DNA_pol_HolB"/>
</dbReference>
<keyword evidence="2" id="KW-1185">Reference proteome</keyword>
<dbReference type="GeneID" id="98567628"/>
<accession>A0A429ZT39</accession>
<gene>
    <name evidence="1" type="ORF">CBF35_04540</name>
</gene>
<dbReference type="PANTHER" id="PTHR11669:SF8">
    <property type="entry name" value="DNA POLYMERASE III SUBUNIT DELTA"/>
    <property type="match status" value="1"/>
</dbReference>
<dbReference type="EMBL" id="NGJU01000005">
    <property type="protein sequence ID" value="RST96846.1"/>
    <property type="molecule type" value="Genomic_DNA"/>
</dbReference>
<dbReference type="PANTHER" id="PTHR11669">
    <property type="entry name" value="REPLICATION FACTOR C / DNA POLYMERASE III GAMMA-TAU SUBUNIT"/>
    <property type="match status" value="1"/>
</dbReference>
<dbReference type="NCBIfam" id="TIGR00678">
    <property type="entry name" value="holB"/>
    <property type="match status" value="1"/>
</dbReference>
<dbReference type="GO" id="GO:0006261">
    <property type="term" value="P:DNA-templated DNA replication"/>
    <property type="evidence" value="ECO:0007669"/>
    <property type="project" value="TreeGrafter"/>
</dbReference>
<proteinExistence type="predicted"/>